<keyword evidence="13 20" id="KW-0175">Coiled coil</keyword>
<dbReference type="Ensembl" id="ENSMMOT00000020299.1">
    <property type="protein sequence ID" value="ENSMMOP00000019965.1"/>
    <property type="gene ID" value="ENSMMOG00000015160.1"/>
</dbReference>
<evidence type="ECO:0000256" key="18">
    <source>
        <dbReference type="PROSITE-ProRule" id="PRU00024"/>
    </source>
</evidence>
<feature type="compositionally biased region" description="Polar residues" evidence="21">
    <location>
        <begin position="631"/>
        <end position="641"/>
    </location>
</feature>
<dbReference type="PANTHER" id="PTHR45915">
    <property type="entry name" value="TRANSCRIPTION INTERMEDIARY FACTOR"/>
    <property type="match status" value="1"/>
</dbReference>
<dbReference type="Pfam" id="PF00643">
    <property type="entry name" value="zf-B_box"/>
    <property type="match status" value="1"/>
</dbReference>
<feature type="region of interest" description="Disordered" evidence="21">
    <location>
        <begin position="1003"/>
        <end position="1047"/>
    </location>
</feature>
<evidence type="ECO:0000256" key="16">
    <source>
        <dbReference type="ARBA" id="ARBA00023163"/>
    </source>
</evidence>
<feature type="region of interest" description="Disordered" evidence="21">
    <location>
        <begin position="607"/>
        <end position="674"/>
    </location>
</feature>
<dbReference type="SUPFAM" id="SSF57850">
    <property type="entry name" value="RING/U-box"/>
    <property type="match status" value="1"/>
</dbReference>
<feature type="region of interest" description="Disordered" evidence="21">
    <location>
        <begin position="727"/>
        <end position="753"/>
    </location>
</feature>
<dbReference type="InterPro" id="IPR001487">
    <property type="entry name" value="Bromodomain"/>
</dbReference>
<dbReference type="Gene3D" id="3.30.160.60">
    <property type="entry name" value="Classic Zinc Finger"/>
    <property type="match status" value="1"/>
</dbReference>
<dbReference type="InterPro" id="IPR013083">
    <property type="entry name" value="Znf_RING/FYVE/PHD"/>
</dbReference>
<feature type="domain" description="Bromo" evidence="22">
    <location>
        <begin position="923"/>
        <end position="979"/>
    </location>
</feature>
<feature type="domain" description="B box-type" evidence="25">
    <location>
        <begin position="229"/>
        <end position="276"/>
    </location>
</feature>
<evidence type="ECO:0000256" key="2">
    <source>
        <dbReference type="ARBA" id="ARBA00004123"/>
    </source>
</evidence>
<dbReference type="STRING" id="94237.ENSMMOP00000019965"/>
<sequence>MADNKGGEDMETSANSDLVPSKQDNEQPETNDVNAVIVIEANTKGGEETESNDNGTEAPTPTSDRGDTGGSAAAGAGGEANGSASNAVSPARSGSTNAEPTTAESVPAGDAPAGGNTTEMSPPSAAPNATPVPTPINLLDTCAVCKQSLQSRDCEPKLLPCLHSFCLKCISQPERQISVQVPGPHGQTDTHIVNVMRCSVCHQDYKQSDIIDNYFVKDTTEATSTSDEKAAQVCTSCEDNAGTIGFCVECGEWLCKTCVEAHQRVKITKDHKIHTKEDAESVGTSGQRPVFCPIHKQEPLKLFCETCDTLTCRDCQLLEHKEHRYQFLEEAFQNQKGIVETSVAKLQEKKNYVHYSVSQVQSRLKEVNETHKKVEHEIKIAVFTLINEINKKGKSLLQQLESVTKERTMRLVSQHKDTTQLAQQIHHVLNFCNWAITTGSSTALLYSKRLILYQLRQLFKARLEPAPQANGVVHFFCDPTFWAKNVVNLGNLVIEKPPPPTQPTSVMVGGPTISSGQGHSSKHPGQINLAQLRLQHMQQAAYHQQQIQQQMRIASQLSQQHARQAGPPMVQQQPPRLISMQQLPRGPVGINGGPGSSMYPASHHMRLPGPPQGRMPTAQPRHNGQPYPSLMQPQLQRQHSNPGHAGPFPVASLHNANPTSPTSGSMASAHAHRSPASPIIGPIELIPSVTNPENLPCLPEIPPIQVRIFELCLLKLGATAGGGAAAEQVKVKQEPGTDDSHSCPTSSLKTEKGNDGRSACMVFTCSSSSTTMTSTTSLCSENSGSIDGAPLTNGNLGDKETQPKGDGASTGTGNTCGKEDDPNEDWCAVCINGGDLLCCDHCPKVFHMKCHVPTIKIFPKGDFLCTFCRSLNNPEIEYCDESRKSSSEQGLSPEDQRRCERLLLHIFCHELSVGFRKPVPGSVPNYYKIIKKPMDLKKVKRRLQLRSLQYYKSTQEFVSDMRLVFKNCAKYNEAGSEMAVSGEAVRLYFEEKLQEIFPGQSFPELTEPEENVDMKEKQEDDTDDSDDEFVQPRRKRLKAEDKIVHIK</sequence>
<evidence type="ECO:0000256" key="3">
    <source>
        <dbReference type="ARBA" id="ARBA00004906"/>
    </source>
</evidence>
<keyword evidence="5" id="KW-0678">Repressor</keyword>
<comment type="subcellular location">
    <subcellularLocation>
        <location evidence="2">Nucleus</location>
    </subcellularLocation>
</comment>
<protein>
    <recommendedName>
        <fullName evidence="4">RING-type E3 ubiquitin transferase</fullName>
        <ecNumber evidence="4">2.3.2.27</ecNumber>
    </recommendedName>
</protein>
<dbReference type="GO" id="GO:0005634">
    <property type="term" value="C:nucleus"/>
    <property type="evidence" value="ECO:0007669"/>
    <property type="project" value="UniProtKB-SubCell"/>
</dbReference>
<dbReference type="Gene3D" id="1.20.920.10">
    <property type="entry name" value="Bromodomain-like"/>
    <property type="match status" value="1"/>
</dbReference>
<dbReference type="SMART" id="SM00249">
    <property type="entry name" value="PHD"/>
    <property type="match status" value="1"/>
</dbReference>
<evidence type="ECO:0000256" key="20">
    <source>
        <dbReference type="SAM" id="Coils"/>
    </source>
</evidence>
<evidence type="ECO:0000256" key="10">
    <source>
        <dbReference type="ARBA" id="ARBA00022786"/>
    </source>
</evidence>
<feature type="region of interest" description="Disordered" evidence="21">
    <location>
        <begin position="1"/>
        <end position="132"/>
    </location>
</feature>
<dbReference type="SUPFAM" id="SSF57903">
    <property type="entry name" value="FYVE/PHD zinc finger"/>
    <property type="match status" value="1"/>
</dbReference>
<keyword evidence="14 19" id="KW-0103">Bromodomain</keyword>
<dbReference type="SUPFAM" id="SSF57845">
    <property type="entry name" value="B-box zinc-binding domain"/>
    <property type="match status" value="1"/>
</dbReference>
<evidence type="ECO:0000256" key="17">
    <source>
        <dbReference type="ARBA" id="ARBA00023242"/>
    </source>
</evidence>
<evidence type="ECO:0000256" key="6">
    <source>
        <dbReference type="ARBA" id="ARBA00022679"/>
    </source>
</evidence>
<feature type="compositionally biased region" description="Polar residues" evidence="21">
    <location>
        <begin position="92"/>
        <end position="104"/>
    </location>
</feature>
<keyword evidence="16" id="KW-0804">Transcription</keyword>
<dbReference type="OMA" id="ICQNCVM"/>
<dbReference type="GO" id="GO:0061630">
    <property type="term" value="F:ubiquitin protein ligase activity"/>
    <property type="evidence" value="ECO:0007669"/>
    <property type="project" value="UniProtKB-EC"/>
</dbReference>
<keyword evidence="9 18" id="KW-0863">Zinc-finger</keyword>
<dbReference type="SMART" id="SM00502">
    <property type="entry name" value="BBC"/>
    <property type="match status" value="1"/>
</dbReference>
<reference evidence="26" key="1">
    <citation type="submission" date="2025-08" db="UniProtKB">
        <authorList>
            <consortium name="Ensembl"/>
        </authorList>
    </citation>
    <scope>IDENTIFICATION</scope>
</reference>
<keyword evidence="27" id="KW-1185">Reference proteome</keyword>
<evidence type="ECO:0000256" key="12">
    <source>
        <dbReference type="ARBA" id="ARBA00023015"/>
    </source>
</evidence>
<dbReference type="Pfam" id="PF00628">
    <property type="entry name" value="PHD"/>
    <property type="match status" value="1"/>
</dbReference>
<dbReference type="CDD" id="cd05502">
    <property type="entry name" value="Bromo_tif1_like"/>
    <property type="match status" value="1"/>
</dbReference>
<dbReference type="SUPFAM" id="SSF47370">
    <property type="entry name" value="Bromodomain"/>
    <property type="match status" value="1"/>
</dbReference>
<dbReference type="PROSITE" id="PS50016">
    <property type="entry name" value="ZF_PHD_2"/>
    <property type="match status" value="1"/>
</dbReference>
<dbReference type="FunFam" id="3.30.160.60:FF:000074">
    <property type="entry name" value="Tripartite motif containing 66"/>
    <property type="match status" value="1"/>
</dbReference>
<feature type="domain" description="B box-type" evidence="25">
    <location>
        <begin position="287"/>
        <end position="328"/>
    </location>
</feature>
<dbReference type="SMART" id="SM00297">
    <property type="entry name" value="BROMO"/>
    <property type="match status" value="1"/>
</dbReference>
<dbReference type="InterPro" id="IPR017907">
    <property type="entry name" value="Znf_RING_CS"/>
</dbReference>
<dbReference type="FunFam" id="3.30.40.10:FF:000123">
    <property type="entry name" value="E3 ubiquitin-protein ligase TRIM33"/>
    <property type="match status" value="1"/>
</dbReference>
<dbReference type="GO" id="GO:0000785">
    <property type="term" value="C:chromatin"/>
    <property type="evidence" value="ECO:0007669"/>
    <property type="project" value="TreeGrafter"/>
</dbReference>
<dbReference type="EC" id="2.3.2.27" evidence="4"/>
<dbReference type="GO" id="GO:0008270">
    <property type="term" value="F:zinc ion binding"/>
    <property type="evidence" value="ECO:0007669"/>
    <property type="project" value="UniProtKB-KW"/>
</dbReference>
<evidence type="ECO:0000313" key="26">
    <source>
        <dbReference type="Ensembl" id="ENSMMOP00000019965.1"/>
    </source>
</evidence>
<feature type="compositionally biased region" description="Polar residues" evidence="21">
    <location>
        <begin position="654"/>
        <end position="664"/>
    </location>
</feature>
<evidence type="ECO:0000256" key="7">
    <source>
        <dbReference type="ARBA" id="ARBA00022723"/>
    </source>
</evidence>
<comment type="pathway">
    <text evidence="3">Protein modification; protein ubiquitination.</text>
</comment>
<dbReference type="InterPro" id="IPR036427">
    <property type="entry name" value="Bromodomain-like_sf"/>
</dbReference>
<feature type="compositionally biased region" description="Basic and acidic residues" evidence="21">
    <location>
        <begin position="729"/>
        <end position="741"/>
    </location>
</feature>
<dbReference type="PRINTS" id="PR00503">
    <property type="entry name" value="BROMODOMAIN"/>
</dbReference>
<evidence type="ECO:0000259" key="23">
    <source>
        <dbReference type="PROSITE" id="PS50016"/>
    </source>
</evidence>
<dbReference type="PANTHER" id="PTHR45915:SF3">
    <property type="entry name" value="E3 UBIQUITIN-PROTEIN LIGASE TRIM33"/>
    <property type="match status" value="1"/>
</dbReference>
<keyword evidence="8" id="KW-0677">Repeat</keyword>
<evidence type="ECO:0000256" key="15">
    <source>
        <dbReference type="ARBA" id="ARBA00023125"/>
    </source>
</evidence>
<dbReference type="AlphaFoldDB" id="A0A3Q3WWZ3"/>
<accession>A0A3Q3WWZ3</accession>
<evidence type="ECO:0000256" key="19">
    <source>
        <dbReference type="PROSITE-ProRule" id="PRU00035"/>
    </source>
</evidence>
<dbReference type="InterPro" id="IPR001965">
    <property type="entry name" value="Znf_PHD"/>
</dbReference>
<keyword evidence="11" id="KW-0862">Zinc</keyword>
<evidence type="ECO:0000256" key="1">
    <source>
        <dbReference type="ARBA" id="ARBA00000900"/>
    </source>
</evidence>
<dbReference type="Pfam" id="PF00439">
    <property type="entry name" value="Bromodomain"/>
    <property type="match status" value="1"/>
</dbReference>
<evidence type="ECO:0000259" key="22">
    <source>
        <dbReference type="PROSITE" id="PS50014"/>
    </source>
</evidence>
<feature type="compositionally biased region" description="Basic and acidic residues" evidence="21">
    <location>
        <begin position="1038"/>
        <end position="1047"/>
    </location>
</feature>
<dbReference type="GO" id="GO:0003677">
    <property type="term" value="F:DNA binding"/>
    <property type="evidence" value="ECO:0007669"/>
    <property type="project" value="UniProtKB-KW"/>
</dbReference>
<evidence type="ECO:0000256" key="8">
    <source>
        <dbReference type="ARBA" id="ARBA00022737"/>
    </source>
</evidence>
<dbReference type="Proteomes" id="UP000261620">
    <property type="component" value="Unplaced"/>
</dbReference>
<dbReference type="InterPro" id="IPR003649">
    <property type="entry name" value="Bbox_C"/>
</dbReference>
<evidence type="ECO:0000259" key="24">
    <source>
        <dbReference type="PROSITE" id="PS50089"/>
    </source>
</evidence>
<dbReference type="SMART" id="SM00184">
    <property type="entry name" value="RING"/>
    <property type="match status" value="2"/>
</dbReference>
<evidence type="ECO:0000259" key="25">
    <source>
        <dbReference type="PROSITE" id="PS50119"/>
    </source>
</evidence>
<feature type="compositionally biased region" description="Acidic residues" evidence="21">
    <location>
        <begin position="1019"/>
        <end position="1029"/>
    </location>
</feature>
<dbReference type="InterPro" id="IPR011011">
    <property type="entry name" value="Znf_FYVE_PHD"/>
</dbReference>
<keyword evidence="10" id="KW-0833">Ubl conjugation pathway</keyword>
<dbReference type="InterPro" id="IPR019787">
    <property type="entry name" value="Znf_PHD-finger"/>
</dbReference>
<proteinExistence type="predicted"/>
<dbReference type="InterPro" id="IPR000315">
    <property type="entry name" value="Znf_B-box"/>
</dbReference>
<keyword evidence="15" id="KW-0238">DNA-binding</keyword>
<dbReference type="PROSITE" id="PS00518">
    <property type="entry name" value="ZF_RING_1"/>
    <property type="match status" value="1"/>
</dbReference>
<feature type="domain" description="PHD-type" evidence="23">
    <location>
        <begin position="824"/>
        <end position="871"/>
    </location>
</feature>
<dbReference type="PROSITE" id="PS50089">
    <property type="entry name" value="ZF_RING_2"/>
    <property type="match status" value="1"/>
</dbReference>
<feature type="coiled-coil region" evidence="20">
    <location>
        <begin position="357"/>
        <end position="406"/>
    </location>
</feature>
<feature type="domain" description="RING-type" evidence="24">
    <location>
        <begin position="142"/>
        <end position="202"/>
    </location>
</feature>
<dbReference type="PROSITE" id="PS50119">
    <property type="entry name" value="ZF_BBOX"/>
    <property type="match status" value="2"/>
</dbReference>
<keyword evidence="7" id="KW-0479">Metal-binding</keyword>
<feature type="region of interest" description="Disordered" evidence="21">
    <location>
        <begin position="790"/>
        <end position="818"/>
    </location>
</feature>
<evidence type="ECO:0000256" key="11">
    <source>
        <dbReference type="ARBA" id="ARBA00022833"/>
    </source>
</evidence>
<dbReference type="InterPro" id="IPR019786">
    <property type="entry name" value="Zinc_finger_PHD-type_CS"/>
</dbReference>
<evidence type="ECO:0000256" key="14">
    <source>
        <dbReference type="ARBA" id="ARBA00023117"/>
    </source>
</evidence>
<evidence type="ECO:0000313" key="27">
    <source>
        <dbReference type="Proteomes" id="UP000261620"/>
    </source>
</evidence>
<dbReference type="InterPro" id="IPR018359">
    <property type="entry name" value="Bromodomain_CS"/>
</dbReference>
<dbReference type="SMART" id="SM00336">
    <property type="entry name" value="BBOX"/>
    <property type="match status" value="2"/>
</dbReference>
<dbReference type="Gene3D" id="3.30.40.10">
    <property type="entry name" value="Zinc/RING finger domain, C3HC4 (zinc finger)"/>
    <property type="match status" value="2"/>
</dbReference>
<organism evidence="26 27">
    <name type="scientific">Mola mola</name>
    <name type="common">Ocean sunfish</name>
    <name type="synonym">Tetraodon mola</name>
    <dbReference type="NCBI Taxonomy" id="94237"/>
    <lineage>
        <taxon>Eukaryota</taxon>
        <taxon>Metazoa</taxon>
        <taxon>Chordata</taxon>
        <taxon>Craniata</taxon>
        <taxon>Vertebrata</taxon>
        <taxon>Euteleostomi</taxon>
        <taxon>Actinopterygii</taxon>
        <taxon>Neopterygii</taxon>
        <taxon>Teleostei</taxon>
        <taxon>Neoteleostei</taxon>
        <taxon>Acanthomorphata</taxon>
        <taxon>Eupercaria</taxon>
        <taxon>Tetraodontiformes</taxon>
        <taxon>Molidae</taxon>
        <taxon>Mola</taxon>
    </lineage>
</organism>
<reference evidence="26" key="2">
    <citation type="submission" date="2025-09" db="UniProtKB">
        <authorList>
            <consortium name="Ensembl"/>
        </authorList>
    </citation>
    <scope>IDENTIFICATION</scope>
</reference>
<name>A0A3Q3WWZ3_MOLML</name>
<dbReference type="CDD" id="cd16766">
    <property type="entry name" value="RING-HC_TIF1gamma"/>
    <property type="match status" value="1"/>
</dbReference>
<feature type="compositionally biased region" description="Low complexity" evidence="21">
    <location>
        <begin position="665"/>
        <end position="674"/>
    </location>
</feature>
<dbReference type="PROSITE" id="PS50014">
    <property type="entry name" value="BROMODOMAIN_2"/>
    <property type="match status" value="1"/>
</dbReference>
<keyword evidence="12" id="KW-0805">Transcription regulation</keyword>
<dbReference type="PROSITE" id="PS00633">
    <property type="entry name" value="BROMODOMAIN_1"/>
    <property type="match status" value="1"/>
</dbReference>
<evidence type="ECO:0000256" key="13">
    <source>
        <dbReference type="ARBA" id="ARBA00023054"/>
    </source>
</evidence>
<dbReference type="InterPro" id="IPR001841">
    <property type="entry name" value="Znf_RING"/>
</dbReference>
<evidence type="ECO:0000256" key="4">
    <source>
        <dbReference type="ARBA" id="ARBA00012483"/>
    </source>
</evidence>
<evidence type="ECO:0000256" key="5">
    <source>
        <dbReference type="ARBA" id="ARBA00022491"/>
    </source>
</evidence>
<evidence type="ECO:0000256" key="21">
    <source>
        <dbReference type="SAM" id="MobiDB-lite"/>
    </source>
</evidence>
<keyword evidence="6" id="KW-0808">Transferase</keyword>
<evidence type="ECO:0000256" key="9">
    <source>
        <dbReference type="ARBA" id="ARBA00022771"/>
    </source>
</evidence>
<dbReference type="PROSITE" id="PS01359">
    <property type="entry name" value="ZF_PHD_1"/>
    <property type="match status" value="1"/>
</dbReference>
<feature type="compositionally biased region" description="Polar residues" evidence="21">
    <location>
        <begin position="52"/>
        <end position="63"/>
    </location>
</feature>
<comment type="catalytic activity">
    <reaction evidence="1">
        <text>S-ubiquitinyl-[E2 ubiquitin-conjugating enzyme]-L-cysteine + [acceptor protein]-L-lysine = [E2 ubiquitin-conjugating enzyme]-L-cysteine + N(6)-ubiquitinyl-[acceptor protein]-L-lysine.</text>
        <dbReference type="EC" id="2.3.2.27"/>
    </reaction>
</comment>
<keyword evidence="17" id="KW-0539">Nucleus</keyword>